<dbReference type="EMBL" id="JAFBDT010000005">
    <property type="protein sequence ID" value="MBM7561441.1"/>
    <property type="molecule type" value="Genomic_DNA"/>
</dbReference>
<dbReference type="InterPro" id="IPR051354">
    <property type="entry name" value="Transposase_27_IS1"/>
</dbReference>
<evidence type="ECO:0000256" key="1">
    <source>
        <dbReference type="SAM" id="MobiDB-lite"/>
    </source>
</evidence>
<accession>A0ABS2MPW9</accession>
<sequence>MPSTKSIFYDIKLLSDYEIEELFNNISELISFKSITKSIHSDSREQRYSNGVACLHCGSTSVIKHGKKNDVQRFRCKDCGKTFNDLTLTPMANSHVKLEKWVNYAKCMIMGYSIRKSARTCDVSVKTSFYMRHRLLDAVRNFQGIGEVSGIVEMDETFLPESFKGNHKKSGFKMPRESRKRGKQVKKRGISREQICIATAIDRKNNIIFEMVNKGRIKTTDLERLFKGRLDSESLVCTDSHPSYNRFLKEYASEQMV</sequence>
<gene>
    <name evidence="2" type="ORF">JOC49_000961</name>
</gene>
<feature type="region of interest" description="Disordered" evidence="1">
    <location>
        <begin position="167"/>
        <end position="186"/>
    </location>
</feature>
<proteinExistence type="predicted"/>
<dbReference type="Proteomes" id="UP000767854">
    <property type="component" value="Unassembled WGS sequence"/>
</dbReference>
<evidence type="ECO:0000313" key="3">
    <source>
        <dbReference type="Proteomes" id="UP000767854"/>
    </source>
</evidence>
<dbReference type="PANTHER" id="PTHR33293">
    <property type="entry name" value="INSERTION ELEMENT IS1 1 PROTEIN INSB-RELATED"/>
    <property type="match status" value="1"/>
</dbReference>
<dbReference type="RefSeq" id="WP_204662953.1">
    <property type="nucleotide sequence ID" value="NZ_JAFBDT010000005.1"/>
</dbReference>
<reference evidence="2 3" key="1">
    <citation type="submission" date="2021-01" db="EMBL/GenBank/DDBJ databases">
        <title>Genomic Encyclopedia of Type Strains, Phase IV (KMG-IV): sequencing the most valuable type-strain genomes for metagenomic binning, comparative biology and taxonomic classification.</title>
        <authorList>
            <person name="Goeker M."/>
        </authorList>
    </citation>
    <scope>NUCLEOTIDE SEQUENCE [LARGE SCALE GENOMIC DNA]</scope>
    <source>
        <strain evidence="2 3">DSM 24436</strain>
    </source>
</reference>
<protein>
    <submittedName>
        <fullName evidence="2">Transposase-like protein</fullName>
    </submittedName>
</protein>
<dbReference type="PANTHER" id="PTHR33293:SF1">
    <property type="entry name" value="INSERTION ELEMENT IS1 1 PROTEIN INSB-RELATED"/>
    <property type="match status" value="1"/>
</dbReference>
<comment type="caution">
    <text evidence="2">The sequence shown here is derived from an EMBL/GenBank/DDBJ whole genome shotgun (WGS) entry which is preliminary data.</text>
</comment>
<dbReference type="NCBIfam" id="NF033547">
    <property type="entry name" value="transpos_IS1595"/>
    <property type="match status" value="1"/>
</dbReference>
<organism evidence="2 3">
    <name type="scientific">Fusibacter tunisiensis</name>
    <dbReference type="NCBI Taxonomy" id="1008308"/>
    <lineage>
        <taxon>Bacteria</taxon>
        <taxon>Bacillati</taxon>
        <taxon>Bacillota</taxon>
        <taxon>Clostridia</taxon>
        <taxon>Eubacteriales</taxon>
        <taxon>Eubacteriales Family XII. Incertae Sedis</taxon>
        <taxon>Fusibacter</taxon>
    </lineage>
</organism>
<evidence type="ECO:0000313" key="2">
    <source>
        <dbReference type="EMBL" id="MBM7561441.1"/>
    </source>
</evidence>
<name>A0ABS2MPW9_9FIRM</name>
<keyword evidence="3" id="KW-1185">Reference proteome</keyword>